<dbReference type="EMBL" id="ML991790">
    <property type="protein sequence ID" value="KAF2235605.1"/>
    <property type="molecule type" value="Genomic_DNA"/>
</dbReference>
<evidence type="ECO:0000259" key="15">
    <source>
        <dbReference type="Pfam" id="PF01180"/>
    </source>
</evidence>
<feature type="domain" description="Dihydroorotate dehydrogenase catalytic" evidence="15">
    <location>
        <begin position="495"/>
        <end position="541"/>
    </location>
</feature>
<protein>
    <recommendedName>
        <fullName evidence="6">Dihydroorotate dehydrogenase (quinone), mitochondrial</fullName>
        <ecNumber evidence="5">1.3.5.2</ecNumber>
    </recommendedName>
    <alternativeName>
        <fullName evidence="11">Dihydroorotate oxidase</fullName>
    </alternativeName>
</protein>
<comment type="similarity">
    <text evidence="4">Belongs to the dihydroorotate dehydrogenase family. Type 2 subfamily.</text>
</comment>
<evidence type="ECO:0000256" key="10">
    <source>
        <dbReference type="ARBA" id="ARBA00023136"/>
    </source>
</evidence>
<feature type="transmembrane region" description="Helical" evidence="14">
    <location>
        <begin position="75"/>
        <end position="93"/>
    </location>
</feature>
<dbReference type="InterPro" id="IPR013785">
    <property type="entry name" value="Aldolase_TIM"/>
</dbReference>
<dbReference type="GO" id="GO:0044205">
    <property type="term" value="P:'de novo' UMP biosynthetic process"/>
    <property type="evidence" value="ECO:0007669"/>
    <property type="project" value="UniProtKB-UniPathway"/>
</dbReference>
<name>A0A6A6HBX5_VIRVR</name>
<dbReference type="AlphaFoldDB" id="A0A6A6HBX5"/>
<dbReference type="CDD" id="cd04738">
    <property type="entry name" value="DHOD_2_like"/>
    <property type="match status" value="1"/>
</dbReference>
<dbReference type="UniPathway" id="UPA00070">
    <property type="reaction ID" value="UER00946"/>
</dbReference>
<dbReference type="InterPro" id="IPR050074">
    <property type="entry name" value="DHO_dehydrogenase"/>
</dbReference>
<comment type="subcellular location">
    <subcellularLocation>
        <location evidence="2">Membrane</location>
    </subcellularLocation>
</comment>
<accession>A0A6A6HBX5</accession>
<evidence type="ECO:0000256" key="2">
    <source>
        <dbReference type="ARBA" id="ARBA00004370"/>
    </source>
</evidence>
<sequence>MIENSQSLAHLRHTLLQNQKLPKFSTRLLSTPTPLRLGREDVFLRVLGRGGPQRRSFSSSDVAAGTTNLVTRLRFFFYGTSLVLFTYLGYIYITDTRAAIHTYLIIPALRFLYPDPEDAHEVGNAALKALYTWGLHPRERGQPDVTGDLQTEVFGYTLANPIGTSAGIDKNAEIPSPLLALGPAIVEVGGVTPHPQEGNARPRVFRLPSQNALINRYGLNSEGAEFVAMRLRQRLREFAYNEGFGLDEDAEKIVLDGGANVPPGSLTPGKLLAVQVAKNKFTPDADIRAVTQDYVTCVDIVGKYADILVVNVSSPNTPGLRSLQRVEPLTAILTGVVQAAKQVDRKSKPAVMVKVSPDEDTDEQVSGICEAVWEAGVDGVIVGNTTKRRPEPVPRGHTLPAKELNMLSEVGGYSGPQLFDRTVALVKRYRRLLDERPQRFPPELENTKAAATSTPSTDDGMEQATAQKIEASQGPNPVRPSPNNHLGNNDRPKTIFATGGITNGKQALEVLNSGADIAQVYTAMVYSGASTISRIKAEMRDEIKKQSTKGKP</sequence>
<evidence type="ECO:0000256" key="13">
    <source>
        <dbReference type="SAM" id="MobiDB-lite"/>
    </source>
</evidence>
<evidence type="ECO:0000256" key="11">
    <source>
        <dbReference type="ARBA" id="ARBA00031623"/>
    </source>
</evidence>
<dbReference type="PROSITE" id="PS00911">
    <property type="entry name" value="DHODEHASE_1"/>
    <property type="match status" value="1"/>
</dbReference>
<dbReference type="SUPFAM" id="SSF51395">
    <property type="entry name" value="FMN-linked oxidoreductases"/>
    <property type="match status" value="1"/>
</dbReference>
<keyword evidence="8" id="KW-0288">FMN</keyword>
<dbReference type="GO" id="GO:0006207">
    <property type="term" value="P:'de novo' pyrimidine nucleobase biosynthetic process"/>
    <property type="evidence" value="ECO:0007669"/>
    <property type="project" value="InterPro"/>
</dbReference>
<keyword evidence="10 14" id="KW-0472">Membrane</keyword>
<evidence type="ECO:0000256" key="3">
    <source>
        <dbReference type="ARBA" id="ARBA00005161"/>
    </source>
</evidence>
<dbReference type="PANTHER" id="PTHR48109">
    <property type="entry name" value="DIHYDROOROTATE DEHYDROGENASE (QUINONE), MITOCHONDRIAL-RELATED"/>
    <property type="match status" value="1"/>
</dbReference>
<dbReference type="Pfam" id="PF01180">
    <property type="entry name" value="DHO_dh"/>
    <property type="match status" value="2"/>
</dbReference>
<evidence type="ECO:0000256" key="7">
    <source>
        <dbReference type="ARBA" id="ARBA00022630"/>
    </source>
</evidence>
<evidence type="ECO:0000256" key="12">
    <source>
        <dbReference type="ARBA" id="ARBA00048639"/>
    </source>
</evidence>
<dbReference type="Proteomes" id="UP000800092">
    <property type="component" value="Unassembled WGS sequence"/>
</dbReference>
<organism evidence="16 17">
    <name type="scientific">Viridothelium virens</name>
    <name type="common">Speckled blister lichen</name>
    <name type="synonym">Trypethelium virens</name>
    <dbReference type="NCBI Taxonomy" id="1048519"/>
    <lineage>
        <taxon>Eukaryota</taxon>
        <taxon>Fungi</taxon>
        <taxon>Dikarya</taxon>
        <taxon>Ascomycota</taxon>
        <taxon>Pezizomycotina</taxon>
        <taxon>Dothideomycetes</taxon>
        <taxon>Dothideomycetes incertae sedis</taxon>
        <taxon>Trypetheliales</taxon>
        <taxon>Trypetheliaceae</taxon>
        <taxon>Viridothelium</taxon>
    </lineage>
</organism>
<feature type="domain" description="Dihydroorotate dehydrogenase catalytic" evidence="15">
    <location>
        <begin position="149"/>
        <end position="434"/>
    </location>
</feature>
<dbReference type="OrthoDB" id="14784at2759"/>
<keyword evidence="17" id="KW-1185">Reference proteome</keyword>
<keyword evidence="14" id="KW-1133">Transmembrane helix</keyword>
<keyword evidence="9" id="KW-0560">Oxidoreductase</keyword>
<evidence type="ECO:0000256" key="4">
    <source>
        <dbReference type="ARBA" id="ARBA00005359"/>
    </source>
</evidence>
<proteinExistence type="inferred from homology"/>
<evidence type="ECO:0000256" key="5">
    <source>
        <dbReference type="ARBA" id="ARBA00012791"/>
    </source>
</evidence>
<feature type="region of interest" description="Disordered" evidence="13">
    <location>
        <begin position="436"/>
        <end position="493"/>
    </location>
</feature>
<dbReference type="FunFam" id="3.20.20.70:FF:000242">
    <property type="entry name" value="Dihydroorotate reductase PyrE"/>
    <property type="match status" value="1"/>
</dbReference>
<dbReference type="GO" id="GO:0106430">
    <property type="term" value="F:dihydroorotate dehydrogenase (quinone) activity"/>
    <property type="evidence" value="ECO:0007669"/>
    <property type="project" value="UniProtKB-EC"/>
</dbReference>
<evidence type="ECO:0000256" key="9">
    <source>
        <dbReference type="ARBA" id="ARBA00023002"/>
    </source>
</evidence>
<dbReference type="InterPro" id="IPR001295">
    <property type="entry name" value="Dihydroorotate_DH_CS"/>
</dbReference>
<comment type="pathway">
    <text evidence="3">Pyrimidine metabolism; UMP biosynthesis via de novo pathway; orotate from (S)-dihydroorotate (quinone route): step 1/1.</text>
</comment>
<dbReference type="EC" id="1.3.5.2" evidence="5"/>
<comment type="cofactor">
    <cofactor evidence="1">
        <name>FMN</name>
        <dbReference type="ChEBI" id="CHEBI:58210"/>
    </cofactor>
</comment>
<dbReference type="NCBIfam" id="TIGR01036">
    <property type="entry name" value="pyrD_sub2"/>
    <property type="match status" value="1"/>
</dbReference>
<evidence type="ECO:0000256" key="14">
    <source>
        <dbReference type="SAM" id="Phobius"/>
    </source>
</evidence>
<keyword evidence="7" id="KW-0285">Flavoprotein</keyword>
<dbReference type="InterPro" id="IPR005719">
    <property type="entry name" value="Dihydroorotate_DH_2"/>
</dbReference>
<gene>
    <name evidence="16" type="ORF">EV356DRAFT_523104</name>
</gene>
<evidence type="ECO:0000313" key="16">
    <source>
        <dbReference type="EMBL" id="KAF2235605.1"/>
    </source>
</evidence>
<evidence type="ECO:0000256" key="6">
    <source>
        <dbReference type="ARBA" id="ARBA00017599"/>
    </source>
</evidence>
<dbReference type="GO" id="GO:0005743">
    <property type="term" value="C:mitochondrial inner membrane"/>
    <property type="evidence" value="ECO:0007669"/>
    <property type="project" value="TreeGrafter"/>
</dbReference>
<evidence type="ECO:0000256" key="1">
    <source>
        <dbReference type="ARBA" id="ARBA00001917"/>
    </source>
</evidence>
<keyword evidence="14" id="KW-0812">Transmembrane</keyword>
<evidence type="ECO:0000313" key="17">
    <source>
        <dbReference type="Proteomes" id="UP000800092"/>
    </source>
</evidence>
<dbReference type="InterPro" id="IPR005720">
    <property type="entry name" value="Dihydroorotate_DH_cat"/>
</dbReference>
<reference evidence="16" key="1">
    <citation type="journal article" date="2020" name="Stud. Mycol.">
        <title>101 Dothideomycetes genomes: a test case for predicting lifestyles and emergence of pathogens.</title>
        <authorList>
            <person name="Haridas S."/>
            <person name="Albert R."/>
            <person name="Binder M."/>
            <person name="Bloem J."/>
            <person name="Labutti K."/>
            <person name="Salamov A."/>
            <person name="Andreopoulos B."/>
            <person name="Baker S."/>
            <person name="Barry K."/>
            <person name="Bills G."/>
            <person name="Bluhm B."/>
            <person name="Cannon C."/>
            <person name="Castanera R."/>
            <person name="Culley D."/>
            <person name="Daum C."/>
            <person name="Ezra D."/>
            <person name="Gonzalez J."/>
            <person name="Henrissat B."/>
            <person name="Kuo A."/>
            <person name="Liang C."/>
            <person name="Lipzen A."/>
            <person name="Lutzoni F."/>
            <person name="Magnuson J."/>
            <person name="Mondo S."/>
            <person name="Nolan M."/>
            <person name="Ohm R."/>
            <person name="Pangilinan J."/>
            <person name="Park H.-J."/>
            <person name="Ramirez L."/>
            <person name="Alfaro M."/>
            <person name="Sun H."/>
            <person name="Tritt A."/>
            <person name="Yoshinaga Y."/>
            <person name="Zwiers L.-H."/>
            <person name="Turgeon B."/>
            <person name="Goodwin S."/>
            <person name="Spatafora J."/>
            <person name="Crous P."/>
            <person name="Grigoriev I."/>
        </authorList>
    </citation>
    <scope>NUCLEOTIDE SEQUENCE</scope>
    <source>
        <strain evidence="16">Tuck. ex Michener</strain>
    </source>
</reference>
<evidence type="ECO:0000256" key="8">
    <source>
        <dbReference type="ARBA" id="ARBA00022643"/>
    </source>
</evidence>
<comment type="catalytic activity">
    <reaction evidence="12">
        <text>(S)-dihydroorotate + a quinone = orotate + a quinol</text>
        <dbReference type="Rhea" id="RHEA:30187"/>
        <dbReference type="ChEBI" id="CHEBI:24646"/>
        <dbReference type="ChEBI" id="CHEBI:30839"/>
        <dbReference type="ChEBI" id="CHEBI:30864"/>
        <dbReference type="ChEBI" id="CHEBI:132124"/>
        <dbReference type="EC" id="1.3.5.2"/>
    </reaction>
</comment>
<dbReference type="Gene3D" id="3.20.20.70">
    <property type="entry name" value="Aldolase class I"/>
    <property type="match status" value="2"/>
</dbReference>
<dbReference type="PANTHER" id="PTHR48109:SF4">
    <property type="entry name" value="DIHYDROOROTATE DEHYDROGENASE (QUINONE), MITOCHONDRIAL"/>
    <property type="match status" value="1"/>
</dbReference>